<dbReference type="AlphaFoldDB" id="A0A813DXC1"/>
<protein>
    <submittedName>
        <fullName evidence="2">Uncharacterized protein</fullName>
    </submittedName>
</protein>
<accession>A0A813DXC1</accession>
<dbReference type="OrthoDB" id="434426at2759"/>
<name>A0A813DXC1_POLGL</name>
<evidence type="ECO:0000313" key="2">
    <source>
        <dbReference type="EMBL" id="CAE8592651.1"/>
    </source>
</evidence>
<feature type="non-terminal residue" evidence="2">
    <location>
        <position position="1"/>
    </location>
</feature>
<gene>
    <name evidence="2" type="ORF">PGLA1383_LOCUS11290</name>
</gene>
<organism evidence="2 3">
    <name type="scientific">Polarella glacialis</name>
    <name type="common">Dinoflagellate</name>
    <dbReference type="NCBI Taxonomy" id="89957"/>
    <lineage>
        <taxon>Eukaryota</taxon>
        <taxon>Sar</taxon>
        <taxon>Alveolata</taxon>
        <taxon>Dinophyceae</taxon>
        <taxon>Suessiales</taxon>
        <taxon>Suessiaceae</taxon>
        <taxon>Polarella</taxon>
    </lineage>
</organism>
<feature type="non-terminal residue" evidence="2">
    <location>
        <position position="227"/>
    </location>
</feature>
<evidence type="ECO:0000256" key="1">
    <source>
        <dbReference type="SAM" id="MobiDB-lite"/>
    </source>
</evidence>
<dbReference type="EMBL" id="CAJNNV010005795">
    <property type="protein sequence ID" value="CAE8592651.1"/>
    <property type="molecule type" value="Genomic_DNA"/>
</dbReference>
<dbReference type="Proteomes" id="UP000654075">
    <property type="component" value="Unassembled WGS sequence"/>
</dbReference>
<reference evidence="2" key="1">
    <citation type="submission" date="2021-02" db="EMBL/GenBank/DDBJ databases">
        <authorList>
            <person name="Dougan E. K."/>
            <person name="Rhodes N."/>
            <person name="Thang M."/>
            <person name="Chan C."/>
        </authorList>
    </citation>
    <scope>NUCLEOTIDE SEQUENCE</scope>
</reference>
<evidence type="ECO:0000313" key="3">
    <source>
        <dbReference type="Proteomes" id="UP000654075"/>
    </source>
</evidence>
<proteinExistence type="predicted"/>
<comment type="caution">
    <text evidence="2">The sequence shown here is derived from an EMBL/GenBank/DDBJ whole genome shotgun (WGS) entry which is preliminary data.</text>
</comment>
<feature type="compositionally biased region" description="Low complexity" evidence="1">
    <location>
        <begin position="85"/>
        <end position="97"/>
    </location>
</feature>
<feature type="region of interest" description="Disordered" evidence="1">
    <location>
        <begin position="80"/>
        <end position="100"/>
    </location>
</feature>
<keyword evidence="3" id="KW-1185">Reference proteome</keyword>
<sequence>AMSGAIGTTPISVPVRATSGAVPAQYVTSAAYTTTTQAAVAAAPVAYATGAHTAAGYAYSSAPAAAPVMPVASQARYTYPSPGMSSTPADGASSSSAEADRGVEIPDVQIVRFWKKAYAKSLDAQLEQGTRMLEQQNEVQKQALVQAADMKKQQYFMQVDQQLKAQEMSVDQQANYQLMGLQQAAHERRALLEQQANAAILDYEQKRVQDEFARTQYDYQRKAAQKQ</sequence>